<feature type="domain" description="NAD-dependent epimerase/dehydratase" evidence="1">
    <location>
        <begin position="4"/>
        <end position="212"/>
    </location>
</feature>
<dbReference type="PANTHER" id="PTHR48079">
    <property type="entry name" value="PROTEIN YEEZ"/>
    <property type="match status" value="1"/>
</dbReference>
<dbReference type="InterPro" id="IPR001509">
    <property type="entry name" value="Epimerase_deHydtase"/>
</dbReference>
<proteinExistence type="predicted"/>
<protein>
    <submittedName>
        <fullName evidence="2">NAD-dependent epimerase/dehydratase family protein</fullName>
    </submittedName>
</protein>
<keyword evidence="3" id="KW-1185">Reference proteome</keyword>
<gene>
    <name evidence="2" type="ORF">ACFQE0_15400</name>
</gene>
<dbReference type="SUPFAM" id="SSF51735">
    <property type="entry name" value="NAD(P)-binding Rossmann-fold domains"/>
    <property type="match status" value="1"/>
</dbReference>
<evidence type="ECO:0000313" key="3">
    <source>
        <dbReference type="Proteomes" id="UP001596292"/>
    </source>
</evidence>
<evidence type="ECO:0000313" key="2">
    <source>
        <dbReference type="EMBL" id="MFC6790878.1"/>
    </source>
</evidence>
<dbReference type="PANTHER" id="PTHR48079:SF6">
    <property type="entry name" value="NAD(P)-BINDING DOMAIN-CONTAINING PROTEIN-RELATED"/>
    <property type="match status" value="1"/>
</dbReference>
<dbReference type="InterPro" id="IPR051783">
    <property type="entry name" value="NAD(P)-dependent_oxidoreduct"/>
</dbReference>
<dbReference type="EMBL" id="JBHSWN010000001">
    <property type="protein sequence ID" value="MFC6790878.1"/>
    <property type="molecule type" value="Genomic_DNA"/>
</dbReference>
<organism evidence="2 3">
    <name type="scientific">Methylobacterium komagatae</name>
    <dbReference type="NCBI Taxonomy" id="374425"/>
    <lineage>
        <taxon>Bacteria</taxon>
        <taxon>Pseudomonadati</taxon>
        <taxon>Pseudomonadota</taxon>
        <taxon>Alphaproteobacteria</taxon>
        <taxon>Hyphomicrobiales</taxon>
        <taxon>Methylobacteriaceae</taxon>
        <taxon>Methylobacterium</taxon>
    </lineage>
</organism>
<sequence length="320" mass="33149">MIPVLVLGATGFIGRHLVAALAASPDFRPVALVRRRAASLPPGTETRQADVTDPTALAQAMTGIGMAVNCVAGGDAAMVEGTRNLCAAARAAGVTRLVHLSSMAVYGPATGLVDESKALDPSLGAYAHAKVEGETIVAGSGLDFVILRPGCVHGAGSPQWTERMGRLLRQHRLGDLGAAGDGTCNLTYVDDLVAAILASLRKPSATGEAFNISDPDPKSWNAYLVGLGRAIGAVPVTRISPRWLKIETKIVAPAVTIAQRTAGRVVSGLPLPACVPPSLARTFGQDIVLDHRRASTELAFPRTPPDAALAAAAAWLRTRL</sequence>
<comment type="caution">
    <text evidence="2">The sequence shown here is derived from an EMBL/GenBank/DDBJ whole genome shotgun (WGS) entry which is preliminary data.</text>
</comment>
<name>A0ABW2BKD3_9HYPH</name>
<dbReference type="InterPro" id="IPR036291">
    <property type="entry name" value="NAD(P)-bd_dom_sf"/>
</dbReference>
<reference evidence="3" key="1">
    <citation type="journal article" date="2019" name="Int. J. Syst. Evol. Microbiol.">
        <title>The Global Catalogue of Microorganisms (GCM) 10K type strain sequencing project: providing services to taxonomists for standard genome sequencing and annotation.</title>
        <authorList>
            <consortium name="The Broad Institute Genomics Platform"/>
            <consortium name="The Broad Institute Genome Sequencing Center for Infectious Disease"/>
            <person name="Wu L."/>
            <person name="Ma J."/>
        </authorList>
    </citation>
    <scope>NUCLEOTIDE SEQUENCE [LARGE SCALE GENOMIC DNA]</scope>
    <source>
        <strain evidence="3">CCUG 48316</strain>
    </source>
</reference>
<dbReference type="Pfam" id="PF01370">
    <property type="entry name" value="Epimerase"/>
    <property type="match status" value="1"/>
</dbReference>
<accession>A0ABW2BKD3</accession>
<dbReference type="RefSeq" id="WP_378971159.1">
    <property type="nucleotide sequence ID" value="NZ_JBHSWN010000001.1"/>
</dbReference>
<evidence type="ECO:0000259" key="1">
    <source>
        <dbReference type="Pfam" id="PF01370"/>
    </source>
</evidence>
<dbReference type="Gene3D" id="3.40.50.720">
    <property type="entry name" value="NAD(P)-binding Rossmann-like Domain"/>
    <property type="match status" value="1"/>
</dbReference>
<dbReference type="Proteomes" id="UP001596292">
    <property type="component" value="Unassembled WGS sequence"/>
</dbReference>